<accession>A0A5E8BQA0</accession>
<dbReference type="GeneID" id="43582242"/>
<dbReference type="OrthoDB" id="1932233at2759"/>
<dbReference type="AlphaFoldDB" id="A0A5E8BQA0"/>
<dbReference type="EMBL" id="CABVLU010000003">
    <property type="protein sequence ID" value="VVT53141.1"/>
    <property type="molecule type" value="Genomic_DNA"/>
</dbReference>
<evidence type="ECO:0000256" key="3">
    <source>
        <dbReference type="ARBA" id="ARBA00022989"/>
    </source>
</evidence>
<sequence>MTASLSVSEKPGHNRRRSSSIINHIEPETIEEQTDQASLPNLNADWVNNKGAWVIHIVVIVMLKVFYDLLPGVTQELSWTLTNITYVTGSYVMFHYVKGIPFEFNGGAYDNLTMWEQIDDGDQYTPAKKFLLGVPIGLFLISTHYTHYDITMFVLNCLACLFVVIPKLPSSHRLRISVPGYATPVSED</sequence>
<keyword evidence="3" id="KW-1133">Transmembrane helix</keyword>
<evidence type="ECO:0000256" key="5">
    <source>
        <dbReference type="SAM" id="MobiDB-lite"/>
    </source>
</evidence>
<dbReference type="InterPro" id="IPR007203">
    <property type="entry name" value="ORMDL"/>
</dbReference>
<keyword evidence="4" id="KW-0472">Membrane</keyword>
<evidence type="ECO:0008006" key="8">
    <source>
        <dbReference type="Google" id="ProtNLM"/>
    </source>
</evidence>
<keyword evidence="2" id="KW-0812">Transmembrane</keyword>
<dbReference type="GO" id="GO:0005789">
    <property type="term" value="C:endoplasmic reticulum membrane"/>
    <property type="evidence" value="ECO:0007669"/>
    <property type="project" value="InterPro"/>
</dbReference>
<evidence type="ECO:0000256" key="1">
    <source>
        <dbReference type="ARBA" id="ARBA00004141"/>
    </source>
</evidence>
<evidence type="ECO:0000256" key="2">
    <source>
        <dbReference type="ARBA" id="ARBA00022692"/>
    </source>
</evidence>
<dbReference type="RefSeq" id="XP_031854033.1">
    <property type="nucleotide sequence ID" value="XM_031998142.1"/>
</dbReference>
<protein>
    <recommendedName>
        <fullName evidence="8">Protein ORM1</fullName>
    </recommendedName>
</protein>
<organism evidence="6 7">
    <name type="scientific">Magnusiomyces paraingens</name>
    <dbReference type="NCBI Taxonomy" id="2606893"/>
    <lineage>
        <taxon>Eukaryota</taxon>
        <taxon>Fungi</taxon>
        <taxon>Dikarya</taxon>
        <taxon>Ascomycota</taxon>
        <taxon>Saccharomycotina</taxon>
        <taxon>Dipodascomycetes</taxon>
        <taxon>Dipodascales</taxon>
        <taxon>Dipodascaceae</taxon>
        <taxon>Magnusiomyces</taxon>
    </lineage>
</organism>
<dbReference type="PANTHER" id="PTHR12665">
    <property type="entry name" value="ORMDL PROTEINS"/>
    <property type="match status" value="1"/>
</dbReference>
<gene>
    <name evidence="6" type="ORF">SAPINGB_P003424</name>
</gene>
<name>A0A5E8BQA0_9ASCO</name>
<evidence type="ECO:0000256" key="4">
    <source>
        <dbReference type="ARBA" id="ARBA00023136"/>
    </source>
</evidence>
<reference evidence="6 7" key="1">
    <citation type="submission" date="2019-09" db="EMBL/GenBank/DDBJ databases">
        <authorList>
            <person name="Brejova B."/>
        </authorList>
    </citation>
    <scope>NUCLEOTIDE SEQUENCE [LARGE SCALE GENOMIC DNA]</scope>
</reference>
<evidence type="ECO:0000313" key="6">
    <source>
        <dbReference type="EMBL" id="VVT53141.1"/>
    </source>
</evidence>
<dbReference type="Pfam" id="PF04061">
    <property type="entry name" value="ORMDL"/>
    <property type="match status" value="1"/>
</dbReference>
<keyword evidence="7" id="KW-1185">Reference proteome</keyword>
<feature type="region of interest" description="Disordered" evidence="5">
    <location>
        <begin position="1"/>
        <end position="24"/>
    </location>
</feature>
<proteinExistence type="predicted"/>
<dbReference type="PIRSF" id="PIRSF018147">
    <property type="entry name" value="ORMDL"/>
    <property type="match status" value="1"/>
</dbReference>
<comment type="subcellular location">
    <subcellularLocation>
        <location evidence="1">Membrane</location>
        <topology evidence="1">Multi-pass membrane protein</topology>
    </subcellularLocation>
</comment>
<dbReference type="Proteomes" id="UP000398389">
    <property type="component" value="Unassembled WGS sequence"/>
</dbReference>
<evidence type="ECO:0000313" key="7">
    <source>
        <dbReference type="Proteomes" id="UP000398389"/>
    </source>
</evidence>